<evidence type="ECO:0000256" key="10">
    <source>
        <dbReference type="ARBA" id="ARBA00023237"/>
    </source>
</evidence>
<dbReference type="InterPro" id="IPR037066">
    <property type="entry name" value="Plug_dom_sf"/>
</dbReference>
<evidence type="ECO:0000256" key="13">
    <source>
        <dbReference type="RuleBase" id="RU003357"/>
    </source>
</evidence>
<keyword evidence="4 11" id="KW-1134">Transmembrane beta strand</keyword>
<keyword evidence="9 17" id="KW-0675">Receptor</keyword>
<dbReference type="Proteomes" id="UP001495147">
    <property type="component" value="Unassembled WGS sequence"/>
</dbReference>
<evidence type="ECO:0000256" key="6">
    <source>
        <dbReference type="ARBA" id="ARBA00022729"/>
    </source>
</evidence>
<keyword evidence="10 11" id="KW-0998">Cell outer membrane</keyword>
<dbReference type="Gene3D" id="2.170.130.10">
    <property type="entry name" value="TonB-dependent receptor, plug domain"/>
    <property type="match status" value="1"/>
</dbReference>
<dbReference type="InterPro" id="IPR012910">
    <property type="entry name" value="Plug_dom"/>
</dbReference>
<comment type="subcellular location">
    <subcellularLocation>
        <location evidence="1 11">Cell outer membrane</location>
        <topology evidence="1 11">Multi-pass membrane protein</topology>
    </subcellularLocation>
</comment>
<keyword evidence="8 11" id="KW-0472">Membrane</keyword>
<evidence type="ECO:0000256" key="12">
    <source>
        <dbReference type="PROSITE-ProRule" id="PRU10144"/>
    </source>
</evidence>
<feature type="domain" description="TonB-dependent receptor plug" evidence="16">
    <location>
        <begin position="54"/>
        <end position="163"/>
    </location>
</feature>
<evidence type="ECO:0000256" key="3">
    <source>
        <dbReference type="ARBA" id="ARBA00022448"/>
    </source>
</evidence>
<keyword evidence="7 13" id="KW-0798">TonB box</keyword>
<evidence type="ECO:0000256" key="4">
    <source>
        <dbReference type="ARBA" id="ARBA00022452"/>
    </source>
</evidence>
<gene>
    <name evidence="17" type="ORF">ABDJ85_16525</name>
</gene>
<sequence>MKHLVRASSLAALGLLSLLSAARAQSTSEEEELAQAFGDKTTVSIATGAPQLLRRAPAVASVITAADMATAGVTDLDQALATVPGLHVSRNLQAYNPLYVIRGIYSEYNNQTLVLYNGVPMTNMFIGNRGAMWASMPVHNVSRVEVIRGPGSALYGADAYAGVINIITKSATELNGMEAGVRLGSFASQDAWLQYGHQSGTSSWSGYLRVASTDGQRKTIGADAQTGLDALFATKASRAPGPVNLGYQAIDAHVEANVDKLKLRAGYTLRDDVQPGAGAASALDPVGRGRSQRWNASIGLSDLALSDDLRLNLTGSFFQFVNQFPTPLQLLPPGAFGGAFPNGMFGAPNTWERQIRTQAMLEYRGVKGHSLRVAMGHDDLNMYRTQEFKNFTVIASGPFKGLPSPLPDARVIEVPVADSFVTPHRRRVSYVYAQDEWSVARDWTLTAGVRHDQYSDFGSTTNPRAALVWDASLDVTVKLLAGRAFRAPSFSEEYSINNPVIQGNPALKPERIGTTELAVSWQASTDTQWQLSAFRYTAADMIRATAVGGGTSEYQNTGTQRGHGLEMEVTKDLSRDLRLAANLSFQRATDKATGQDVGYAPHRMGYVRADWRFDQAWSLAAQLKHVGSRKRPAGDARQPIRDYTSADFTLRHAPNARGWEFALSLRNAFDADIREPSLAPGTSLPNDLPQAGRALDAQVLYRF</sequence>
<dbReference type="PROSITE" id="PS01156">
    <property type="entry name" value="TONB_DEPENDENT_REC_2"/>
    <property type="match status" value="1"/>
</dbReference>
<evidence type="ECO:0000256" key="14">
    <source>
        <dbReference type="SAM" id="SignalP"/>
    </source>
</evidence>
<organism evidence="17 18">
    <name type="scientific">Roseateles paludis</name>
    <dbReference type="NCBI Taxonomy" id="3145238"/>
    <lineage>
        <taxon>Bacteria</taxon>
        <taxon>Pseudomonadati</taxon>
        <taxon>Pseudomonadota</taxon>
        <taxon>Betaproteobacteria</taxon>
        <taxon>Burkholderiales</taxon>
        <taxon>Sphaerotilaceae</taxon>
        <taxon>Roseateles</taxon>
    </lineage>
</organism>
<dbReference type="CDD" id="cd01347">
    <property type="entry name" value="ligand_gated_channel"/>
    <property type="match status" value="1"/>
</dbReference>
<evidence type="ECO:0000256" key="1">
    <source>
        <dbReference type="ARBA" id="ARBA00004571"/>
    </source>
</evidence>
<evidence type="ECO:0000313" key="18">
    <source>
        <dbReference type="Proteomes" id="UP001495147"/>
    </source>
</evidence>
<dbReference type="PANTHER" id="PTHR30069:SF29">
    <property type="entry name" value="HEMOGLOBIN AND HEMOGLOBIN-HAPTOGLOBIN-BINDING PROTEIN 1-RELATED"/>
    <property type="match status" value="1"/>
</dbReference>
<evidence type="ECO:0000256" key="8">
    <source>
        <dbReference type="ARBA" id="ARBA00023136"/>
    </source>
</evidence>
<feature type="signal peptide" evidence="14">
    <location>
        <begin position="1"/>
        <end position="24"/>
    </location>
</feature>
<protein>
    <submittedName>
        <fullName evidence="17">TonB-dependent receptor</fullName>
    </submittedName>
</protein>
<evidence type="ECO:0000259" key="15">
    <source>
        <dbReference type="Pfam" id="PF00593"/>
    </source>
</evidence>
<dbReference type="InterPro" id="IPR010917">
    <property type="entry name" value="TonB_rcpt_CS"/>
</dbReference>
<name>A0ABV0G5R9_9BURK</name>
<comment type="similarity">
    <text evidence="2 11 13">Belongs to the TonB-dependent receptor family.</text>
</comment>
<evidence type="ECO:0000256" key="2">
    <source>
        <dbReference type="ARBA" id="ARBA00009810"/>
    </source>
</evidence>
<keyword evidence="6 14" id="KW-0732">Signal</keyword>
<keyword evidence="18" id="KW-1185">Reference proteome</keyword>
<evidence type="ECO:0000313" key="17">
    <source>
        <dbReference type="EMBL" id="MEO3693078.1"/>
    </source>
</evidence>
<dbReference type="Gene3D" id="2.40.170.20">
    <property type="entry name" value="TonB-dependent receptor, beta-barrel domain"/>
    <property type="match status" value="1"/>
</dbReference>
<dbReference type="SUPFAM" id="SSF56935">
    <property type="entry name" value="Porins"/>
    <property type="match status" value="1"/>
</dbReference>
<dbReference type="EMBL" id="JBDPZD010000005">
    <property type="protein sequence ID" value="MEO3693078.1"/>
    <property type="molecule type" value="Genomic_DNA"/>
</dbReference>
<dbReference type="PANTHER" id="PTHR30069">
    <property type="entry name" value="TONB-DEPENDENT OUTER MEMBRANE RECEPTOR"/>
    <property type="match status" value="1"/>
</dbReference>
<dbReference type="InterPro" id="IPR036942">
    <property type="entry name" value="Beta-barrel_TonB_sf"/>
</dbReference>
<reference evidence="17 18" key="1">
    <citation type="submission" date="2024-05" db="EMBL/GenBank/DDBJ databases">
        <title>Roseateles sp. DJS-2-20 16S ribosomal RNA gene Genome sequencing and assembly.</title>
        <authorList>
            <person name="Woo H."/>
        </authorList>
    </citation>
    <scope>NUCLEOTIDE SEQUENCE [LARGE SCALE GENOMIC DNA]</scope>
    <source>
        <strain evidence="17 18">DJS-2-20</strain>
    </source>
</reference>
<feature type="short sequence motif" description="TonB C-terminal box" evidence="12">
    <location>
        <begin position="686"/>
        <end position="703"/>
    </location>
</feature>
<feature type="chain" id="PRO_5045138371" evidence="14">
    <location>
        <begin position="25"/>
        <end position="703"/>
    </location>
</feature>
<dbReference type="RefSeq" id="WP_347705898.1">
    <property type="nucleotide sequence ID" value="NZ_JBDPZD010000005.1"/>
</dbReference>
<evidence type="ECO:0000256" key="9">
    <source>
        <dbReference type="ARBA" id="ARBA00023170"/>
    </source>
</evidence>
<dbReference type="Pfam" id="PF07715">
    <property type="entry name" value="Plug"/>
    <property type="match status" value="1"/>
</dbReference>
<comment type="caution">
    <text evidence="17">The sequence shown here is derived from an EMBL/GenBank/DDBJ whole genome shotgun (WGS) entry which is preliminary data.</text>
</comment>
<feature type="domain" description="TonB-dependent receptor-like beta-barrel" evidence="15">
    <location>
        <begin position="282"/>
        <end position="667"/>
    </location>
</feature>
<evidence type="ECO:0000256" key="11">
    <source>
        <dbReference type="PROSITE-ProRule" id="PRU01360"/>
    </source>
</evidence>
<dbReference type="InterPro" id="IPR039426">
    <property type="entry name" value="TonB-dep_rcpt-like"/>
</dbReference>
<dbReference type="PROSITE" id="PS52016">
    <property type="entry name" value="TONB_DEPENDENT_REC_3"/>
    <property type="match status" value="1"/>
</dbReference>
<evidence type="ECO:0000256" key="5">
    <source>
        <dbReference type="ARBA" id="ARBA00022692"/>
    </source>
</evidence>
<dbReference type="InterPro" id="IPR000531">
    <property type="entry name" value="Beta-barrel_TonB"/>
</dbReference>
<keyword evidence="5 11" id="KW-0812">Transmembrane</keyword>
<evidence type="ECO:0000259" key="16">
    <source>
        <dbReference type="Pfam" id="PF07715"/>
    </source>
</evidence>
<accession>A0ABV0G5R9</accession>
<proteinExistence type="inferred from homology"/>
<evidence type="ECO:0000256" key="7">
    <source>
        <dbReference type="ARBA" id="ARBA00023077"/>
    </source>
</evidence>
<keyword evidence="3 11" id="KW-0813">Transport</keyword>
<dbReference type="Pfam" id="PF00593">
    <property type="entry name" value="TonB_dep_Rec_b-barrel"/>
    <property type="match status" value="1"/>
</dbReference>